<evidence type="ECO:0000313" key="4">
    <source>
        <dbReference type="Proteomes" id="UP000015101"/>
    </source>
</evidence>
<evidence type="ECO:0000259" key="1">
    <source>
        <dbReference type="PROSITE" id="PS50879"/>
    </source>
</evidence>
<dbReference type="GeneID" id="20200391"/>
<dbReference type="Pfam" id="PF00075">
    <property type="entry name" value="RNase_H"/>
    <property type="match status" value="1"/>
</dbReference>
<dbReference type="HOGENOM" id="CLU_1620844_0_0_1"/>
<dbReference type="EMBL" id="KB097571">
    <property type="protein sequence ID" value="ESN94311.1"/>
    <property type="molecule type" value="Genomic_DNA"/>
</dbReference>
<dbReference type="RefSeq" id="XP_009027402.1">
    <property type="nucleotide sequence ID" value="XM_009029154.1"/>
</dbReference>
<dbReference type="Proteomes" id="UP000015101">
    <property type="component" value="Unassembled WGS sequence"/>
</dbReference>
<dbReference type="GO" id="GO:0003676">
    <property type="term" value="F:nucleic acid binding"/>
    <property type="evidence" value="ECO:0007669"/>
    <property type="project" value="InterPro"/>
</dbReference>
<dbReference type="STRING" id="6412.T1EUZ1"/>
<dbReference type="GO" id="GO:0043137">
    <property type="term" value="P:DNA replication, removal of RNA primer"/>
    <property type="evidence" value="ECO:0000318"/>
    <property type="project" value="GO_Central"/>
</dbReference>
<evidence type="ECO:0000313" key="2">
    <source>
        <dbReference type="EMBL" id="ESN94311.1"/>
    </source>
</evidence>
<sequence length="164" mass="18362">MSFYEILEKHPNHIIIYTDGSRQKGSTSAAAVISSFKQTLLHRLPLYAWTFTAELIAINMALDHVKNSKTNQFLIVTDSLSSFTAINSDRNRNLLVTMIKNKIHNIMVKNNSIKLVWSPSHIGILSNEKADQAASLAHSLPISNIPIPMYKIRKVIGVKIAHLC</sequence>
<dbReference type="EMBL" id="AMQM01001553">
    <property type="status" value="NOT_ANNOTATED_CDS"/>
    <property type="molecule type" value="Genomic_DNA"/>
</dbReference>
<keyword evidence="4" id="KW-1185">Reference proteome</keyword>
<feature type="domain" description="RNase H type-1" evidence="1">
    <location>
        <begin position="10"/>
        <end position="139"/>
    </location>
</feature>
<proteinExistence type="predicted"/>
<dbReference type="Gene3D" id="3.30.420.10">
    <property type="entry name" value="Ribonuclease H-like superfamily/Ribonuclease H"/>
    <property type="match status" value="1"/>
</dbReference>
<reference evidence="4" key="1">
    <citation type="submission" date="2012-12" db="EMBL/GenBank/DDBJ databases">
        <authorList>
            <person name="Hellsten U."/>
            <person name="Grimwood J."/>
            <person name="Chapman J.A."/>
            <person name="Shapiro H."/>
            <person name="Aerts A."/>
            <person name="Otillar R.P."/>
            <person name="Terry A.Y."/>
            <person name="Boore J.L."/>
            <person name="Simakov O."/>
            <person name="Marletaz F."/>
            <person name="Cho S.-J."/>
            <person name="Edsinger-Gonzales E."/>
            <person name="Havlak P."/>
            <person name="Kuo D.-H."/>
            <person name="Larsson T."/>
            <person name="Lv J."/>
            <person name="Arendt D."/>
            <person name="Savage R."/>
            <person name="Osoegawa K."/>
            <person name="de Jong P."/>
            <person name="Lindberg D.R."/>
            <person name="Seaver E.C."/>
            <person name="Weisblat D.A."/>
            <person name="Putnam N.H."/>
            <person name="Grigoriev I.V."/>
            <person name="Rokhsar D.S."/>
        </authorList>
    </citation>
    <scope>NUCLEOTIDE SEQUENCE</scope>
</reference>
<organism evidence="3 4">
    <name type="scientific">Helobdella robusta</name>
    <name type="common">Californian leech</name>
    <dbReference type="NCBI Taxonomy" id="6412"/>
    <lineage>
        <taxon>Eukaryota</taxon>
        <taxon>Metazoa</taxon>
        <taxon>Spiralia</taxon>
        <taxon>Lophotrochozoa</taxon>
        <taxon>Annelida</taxon>
        <taxon>Clitellata</taxon>
        <taxon>Hirudinea</taxon>
        <taxon>Rhynchobdellida</taxon>
        <taxon>Glossiphoniidae</taxon>
        <taxon>Helobdella</taxon>
    </lineage>
</organism>
<dbReference type="EnsemblMetazoa" id="HelroT164127">
    <property type="protein sequence ID" value="HelroP164127"/>
    <property type="gene ID" value="HelroG164127"/>
</dbReference>
<dbReference type="PROSITE" id="PS50879">
    <property type="entry name" value="RNASE_H_1"/>
    <property type="match status" value="1"/>
</dbReference>
<dbReference type="CDD" id="cd09276">
    <property type="entry name" value="Rnase_HI_RT_non_LTR"/>
    <property type="match status" value="1"/>
</dbReference>
<dbReference type="SUPFAM" id="SSF53098">
    <property type="entry name" value="Ribonuclease H-like"/>
    <property type="match status" value="1"/>
</dbReference>
<dbReference type="GO" id="GO:0004523">
    <property type="term" value="F:RNA-DNA hybrid ribonuclease activity"/>
    <property type="evidence" value="ECO:0000318"/>
    <property type="project" value="GO_Central"/>
</dbReference>
<reference evidence="2 4" key="2">
    <citation type="journal article" date="2013" name="Nature">
        <title>Insights into bilaterian evolution from three spiralian genomes.</title>
        <authorList>
            <person name="Simakov O."/>
            <person name="Marletaz F."/>
            <person name="Cho S.J."/>
            <person name="Edsinger-Gonzales E."/>
            <person name="Havlak P."/>
            <person name="Hellsten U."/>
            <person name="Kuo D.H."/>
            <person name="Larsson T."/>
            <person name="Lv J."/>
            <person name="Arendt D."/>
            <person name="Savage R."/>
            <person name="Osoegawa K."/>
            <person name="de Jong P."/>
            <person name="Grimwood J."/>
            <person name="Chapman J.A."/>
            <person name="Shapiro H."/>
            <person name="Aerts A."/>
            <person name="Otillar R.P."/>
            <person name="Terry A.Y."/>
            <person name="Boore J.L."/>
            <person name="Grigoriev I.V."/>
            <person name="Lindberg D.R."/>
            <person name="Seaver E.C."/>
            <person name="Weisblat D.A."/>
            <person name="Putnam N.H."/>
            <person name="Rokhsar D.S."/>
        </authorList>
    </citation>
    <scope>NUCLEOTIDE SEQUENCE</scope>
</reference>
<name>T1EUZ1_HELRO</name>
<dbReference type="OrthoDB" id="6150652at2759"/>
<dbReference type="InterPro" id="IPR036397">
    <property type="entry name" value="RNaseH_sf"/>
</dbReference>
<dbReference type="CTD" id="20200391"/>
<gene>
    <name evidence="3" type="primary">20200391</name>
    <name evidence="2" type="ORF">HELRODRAFT_164127</name>
</gene>
<dbReference type="InParanoid" id="T1EUZ1"/>
<dbReference type="eggNOG" id="ENOG502S73E">
    <property type="taxonomic scope" value="Eukaryota"/>
</dbReference>
<evidence type="ECO:0000313" key="3">
    <source>
        <dbReference type="EnsemblMetazoa" id="HelroP164127"/>
    </source>
</evidence>
<dbReference type="InterPro" id="IPR002156">
    <property type="entry name" value="RNaseH_domain"/>
</dbReference>
<dbReference type="InterPro" id="IPR012337">
    <property type="entry name" value="RNaseH-like_sf"/>
</dbReference>
<dbReference type="KEGG" id="hro:HELRODRAFT_164127"/>
<accession>T1EUZ1</accession>
<protein>
    <recommendedName>
        <fullName evidence="1">RNase H type-1 domain-containing protein</fullName>
    </recommendedName>
</protein>
<reference evidence="3" key="3">
    <citation type="submission" date="2015-06" db="UniProtKB">
        <authorList>
            <consortium name="EnsemblMetazoa"/>
        </authorList>
    </citation>
    <scope>IDENTIFICATION</scope>
</reference>
<dbReference type="AlphaFoldDB" id="T1EUZ1"/>
<dbReference type="OMA" id="SCAYSIG"/>